<dbReference type="PANTHER" id="PTHR31157">
    <property type="entry name" value="SCP DOMAIN-CONTAINING PROTEIN"/>
    <property type="match status" value="1"/>
</dbReference>
<name>A0ABQ5QNI9_9ACTN</name>
<dbReference type="InterPro" id="IPR035940">
    <property type="entry name" value="CAP_sf"/>
</dbReference>
<feature type="chain" id="PRO_5046141856" description="SCP domain-containing protein" evidence="1">
    <location>
        <begin position="29"/>
        <end position="151"/>
    </location>
</feature>
<dbReference type="EMBL" id="BSDI01000003">
    <property type="protein sequence ID" value="GLH95461.1"/>
    <property type="molecule type" value="Genomic_DNA"/>
</dbReference>
<feature type="domain" description="SCP" evidence="2">
    <location>
        <begin position="33"/>
        <end position="148"/>
    </location>
</feature>
<keyword evidence="1" id="KW-0732">Signal</keyword>
<reference evidence="3" key="1">
    <citation type="submission" date="2022-12" db="EMBL/GenBank/DDBJ databases">
        <title>New Phytohabitans aurantiacus sp. RD004123 nov., an actinomycete isolated from soil.</title>
        <authorList>
            <person name="Triningsih D.W."/>
            <person name="Harunari E."/>
            <person name="Igarashi Y."/>
        </authorList>
    </citation>
    <scope>NUCLEOTIDE SEQUENCE</scope>
    <source>
        <strain evidence="3">RD004123</strain>
    </source>
</reference>
<organism evidence="3 4">
    <name type="scientific">Phytohabitans aurantiacus</name>
    <dbReference type="NCBI Taxonomy" id="3016789"/>
    <lineage>
        <taxon>Bacteria</taxon>
        <taxon>Bacillati</taxon>
        <taxon>Actinomycetota</taxon>
        <taxon>Actinomycetes</taxon>
        <taxon>Micromonosporales</taxon>
        <taxon>Micromonosporaceae</taxon>
    </lineage>
</organism>
<evidence type="ECO:0000313" key="4">
    <source>
        <dbReference type="Proteomes" id="UP001144280"/>
    </source>
</evidence>
<accession>A0ABQ5QNI9</accession>
<dbReference type="SUPFAM" id="SSF55797">
    <property type="entry name" value="PR-1-like"/>
    <property type="match status" value="1"/>
</dbReference>
<dbReference type="Pfam" id="PF00188">
    <property type="entry name" value="CAP"/>
    <property type="match status" value="1"/>
</dbReference>
<comment type="caution">
    <text evidence="3">The sequence shown here is derived from an EMBL/GenBank/DDBJ whole genome shotgun (WGS) entry which is preliminary data.</text>
</comment>
<dbReference type="Proteomes" id="UP001144280">
    <property type="component" value="Unassembled WGS sequence"/>
</dbReference>
<dbReference type="Gene3D" id="3.40.33.10">
    <property type="entry name" value="CAP"/>
    <property type="match status" value="1"/>
</dbReference>
<dbReference type="CDD" id="cd05379">
    <property type="entry name" value="CAP_bacterial"/>
    <property type="match status" value="1"/>
</dbReference>
<dbReference type="InterPro" id="IPR014044">
    <property type="entry name" value="CAP_dom"/>
</dbReference>
<protein>
    <recommendedName>
        <fullName evidence="2">SCP domain-containing protein</fullName>
    </recommendedName>
</protein>
<evidence type="ECO:0000256" key="1">
    <source>
        <dbReference type="SAM" id="SignalP"/>
    </source>
</evidence>
<gene>
    <name evidence="3" type="ORF">Pa4123_07330</name>
</gene>
<dbReference type="PANTHER" id="PTHR31157:SF1">
    <property type="entry name" value="SCP DOMAIN-CONTAINING PROTEIN"/>
    <property type="match status" value="1"/>
</dbReference>
<keyword evidence="4" id="KW-1185">Reference proteome</keyword>
<sequence>MGVTAMFGSAAAALIAGLTFGFAVPASAESEVVRLTNDARAKHGCSAVRQENRLMTSTRRHSADMARNNFFSHTGSDGSDFSTRAKRLGYVHAMSENIAKGHPSARAVVDGWLRSEPHRRAILDCGAKAVGVGMARARDGALLWTQDFGRA</sequence>
<evidence type="ECO:0000313" key="3">
    <source>
        <dbReference type="EMBL" id="GLH95461.1"/>
    </source>
</evidence>
<evidence type="ECO:0000259" key="2">
    <source>
        <dbReference type="Pfam" id="PF00188"/>
    </source>
</evidence>
<proteinExistence type="predicted"/>
<feature type="signal peptide" evidence="1">
    <location>
        <begin position="1"/>
        <end position="28"/>
    </location>
</feature>